<feature type="transmembrane region" description="Helical" evidence="1">
    <location>
        <begin position="168"/>
        <end position="186"/>
    </location>
</feature>
<gene>
    <name evidence="2" type="ORF">UFOPK3381_00636</name>
</gene>
<accession>A0A6J7DGS2</accession>
<protein>
    <submittedName>
        <fullName evidence="2">Unannotated protein</fullName>
    </submittedName>
</protein>
<feature type="transmembrane region" description="Helical" evidence="1">
    <location>
        <begin position="144"/>
        <end position="161"/>
    </location>
</feature>
<name>A0A6J7DGS2_9ZZZZ</name>
<feature type="transmembrane region" description="Helical" evidence="1">
    <location>
        <begin position="192"/>
        <end position="211"/>
    </location>
</feature>
<feature type="transmembrane region" description="Helical" evidence="1">
    <location>
        <begin position="116"/>
        <end position="138"/>
    </location>
</feature>
<evidence type="ECO:0000256" key="1">
    <source>
        <dbReference type="SAM" id="Phobius"/>
    </source>
</evidence>
<dbReference type="EMBL" id="CAFBLN010000019">
    <property type="protein sequence ID" value="CAB4868085.1"/>
    <property type="molecule type" value="Genomic_DNA"/>
</dbReference>
<feature type="transmembrane region" description="Helical" evidence="1">
    <location>
        <begin position="244"/>
        <end position="262"/>
    </location>
</feature>
<evidence type="ECO:0000313" key="2">
    <source>
        <dbReference type="EMBL" id="CAB4868085.1"/>
    </source>
</evidence>
<feature type="transmembrane region" description="Helical" evidence="1">
    <location>
        <begin position="58"/>
        <end position="79"/>
    </location>
</feature>
<organism evidence="2">
    <name type="scientific">freshwater metagenome</name>
    <dbReference type="NCBI Taxonomy" id="449393"/>
    <lineage>
        <taxon>unclassified sequences</taxon>
        <taxon>metagenomes</taxon>
        <taxon>ecological metagenomes</taxon>
    </lineage>
</organism>
<reference evidence="2" key="1">
    <citation type="submission" date="2020-05" db="EMBL/GenBank/DDBJ databases">
        <authorList>
            <person name="Chiriac C."/>
            <person name="Salcher M."/>
            <person name="Ghai R."/>
            <person name="Kavagutti S V."/>
        </authorList>
    </citation>
    <scope>NUCLEOTIDE SEQUENCE</scope>
</reference>
<feature type="transmembrane region" description="Helical" evidence="1">
    <location>
        <begin position="85"/>
        <end position="104"/>
    </location>
</feature>
<sequence length="331" mass="35431">MKLRNLAGVDWSSKSREWVDAELVTVEQADAIVHFEGAHAAASTPPAYTVSLSPLAEVMAYLAMVFTVASGTTLVVQSFRTTGVRLITLGLVAVASLALGGRVVRLGGNAWERIGGVLLAFATACATGFVALLLTRYIKTSDDVSQLVTSIFFTALSFALWRNRDRFLQMAASLGGIFWVIGSAIALTGLSLRPWITTMLFWSGGMAIVLLRDKIHPTSGALTLGWVICLASAPTLLFDSTAPYLFGSLAGITTSALAIGMSHFRQRRVLFIVAVIAMFFNLIRLFTHFAHSGAALVVVFLLSVGAIVLIVVRFISSQTVVQPPPGEQLPE</sequence>
<keyword evidence="1" id="KW-0812">Transmembrane</keyword>
<feature type="transmembrane region" description="Helical" evidence="1">
    <location>
        <begin position="293"/>
        <end position="315"/>
    </location>
</feature>
<proteinExistence type="predicted"/>
<dbReference type="AlphaFoldDB" id="A0A6J7DGS2"/>
<keyword evidence="1" id="KW-0472">Membrane</keyword>
<feature type="transmembrane region" description="Helical" evidence="1">
    <location>
        <begin position="218"/>
        <end position="238"/>
    </location>
</feature>
<keyword evidence="1" id="KW-1133">Transmembrane helix</keyword>
<feature type="transmembrane region" description="Helical" evidence="1">
    <location>
        <begin position="269"/>
        <end position="287"/>
    </location>
</feature>